<dbReference type="RefSeq" id="WP_015154204.1">
    <property type="nucleotide sequence ID" value="NC_019695.1"/>
</dbReference>
<name>K9TZP5_CHRTP</name>
<reference evidence="2 3" key="1">
    <citation type="submission" date="2012-06" db="EMBL/GenBank/DDBJ databases">
        <title>Finished chromosome of genome of Chroococcidiopsis thermalis PCC 7203.</title>
        <authorList>
            <consortium name="US DOE Joint Genome Institute"/>
            <person name="Gugger M."/>
            <person name="Coursin T."/>
            <person name="Rippka R."/>
            <person name="Tandeau De Marsac N."/>
            <person name="Huntemann M."/>
            <person name="Wei C.-L."/>
            <person name="Han J."/>
            <person name="Detter J.C."/>
            <person name="Han C."/>
            <person name="Tapia R."/>
            <person name="Davenport K."/>
            <person name="Daligault H."/>
            <person name="Erkkila T."/>
            <person name="Gu W."/>
            <person name="Munk A.C.C."/>
            <person name="Teshima H."/>
            <person name="Xu Y."/>
            <person name="Chain P."/>
            <person name="Chen A."/>
            <person name="Krypides N."/>
            <person name="Mavromatis K."/>
            <person name="Markowitz V."/>
            <person name="Szeto E."/>
            <person name="Ivanova N."/>
            <person name="Mikhailova N."/>
            <person name="Ovchinnikova G."/>
            <person name="Pagani I."/>
            <person name="Pati A."/>
            <person name="Goodwin L."/>
            <person name="Peters L."/>
            <person name="Pitluck S."/>
            <person name="Woyke T."/>
            <person name="Kerfeld C."/>
        </authorList>
    </citation>
    <scope>NUCLEOTIDE SEQUENCE [LARGE SCALE GENOMIC DNA]</scope>
    <source>
        <strain evidence="2 3">PCC 7203</strain>
    </source>
</reference>
<dbReference type="PANTHER" id="PTHR22916:SF3">
    <property type="entry name" value="UDP-GLCNAC:BETAGAL BETA-1,3-N-ACETYLGLUCOSAMINYLTRANSFERASE-LIKE PROTEIN 1"/>
    <property type="match status" value="1"/>
</dbReference>
<evidence type="ECO:0000313" key="2">
    <source>
        <dbReference type="EMBL" id="AFY87656.1"/>
    </source>
</evidence>
<dbReference type="SUPFAM" id="SSF53448">
    <property type="entry name" value="Nucleotide-diphospho-sugar transferases"/>
    <property type="match status" value="1"/>
</dbReference>
<dbReference type="EMBL" id="CP003597">
    <property type="protein sequence ID" value="AFY87656.1"/>
    <property type="molecule type" value="Genomic_DNA"/>
</dbReference>
<dbReference type="InParanoid" id="K9TZP5"/>
<gene>
    <name evidence="2" type="ORF">Chro_2154</name>
</gene>
<feature type="domain" description="Glycosyltransferase 2-like" evidence="1">
    <location>
        <begin position="8"/>
        <end position="128"/>
    </location>
</feature>
<dbReference type="STRING" id="251229.Chro_2154"/>
<dbReference type="CDD" id="cd00761">
    <property type="entry name" value="Glyco_tranf_GTA_type"/>
    <property type="match status" value="1"/>
</dbReference>
<dbReference type="OrthoDB" id="450387at2"/>
<dbReference type="Gene3D" id="3.90.550.10">
    <property type="entry name" value="Spore Coat Polysaccharide Biosynthesis Protein SpsA, Chain A"/>
    <property type="match status" value="1"/>
</dbReference>
<dbReference type="KEGG" id="cthe:Chro_2154"/>
<evidence type="ECO:0000259" key="1">
    <source>
        <dbReference type="Pfam" id="PF00535"/>
    </source>
</evidence>
<dbReference type="Proteomes" id="UP000010384">
    <property type="component" value="Chromosome"/>
</dbReference>
<dbReference type="InterPro" id="IPR029044">
    <property type="entry name" value="Nucleotide-diphossugar_trans"/>
</dbReference>
<keyword evidence="2" id="KW-0808">Transferase</keyword>
<proteinExistence type="predicted"/>
<protein>
    <submittedName>
        <fullName evidence="2">Glycosyl transferase family 2</fullName>
    </submittedName>
</protein>
<sequence length="317" mass="36266">MNDRPLVSIIINNCNYGCYVDKAIESALNQTYSHLEIIVVDDGSIDNSREVIARYQDRVIPVLKENEGQSSALNVGFNIAKGDIICFLDADDLALLEKVSEVVNVFKNNPDIGWCFHSIKVMDMKTGKLLKRICHDNVYVTITEETKQSRSQKCDFRASMLERGKVDFIIPPTSGLCFTRSLLKQIFPLPQYKTHKTSADRCLKFSAIALSSGFFLDRELTIQRVHDCNAYTARSDRQQYMARSILIMANWMRVRFPELAKFTNKSFAKGLSIYWRTGGVEASAKELVKKYLASISILERLRISLRAVYYSLKIWER</sequence>
<dbReference type="InterPro" id="IPR001173">
    <property type="entry name" value="Glyco_trans_2-like"/>
</dbReference>
<dbReference type="Pfam" id="PF00535">
    <property type="entry name" value="Glycos_transf_2"/>
    <property type="match status" value="1"/>
</dbReference>
<dbReference type="GO" id="GO:0016758">
    <property type="term" value="F:hexosyltransferase activity"/>
    <property type="evidence" value="ECO:0007669"/>
    <property type="project" value="UniProtKB-ARBA"/>
</dbReference>
<evidence type="ECO:0000313" key="3">
    <source>
        <dbReference type="Proteomes" id="UP000010384"/>
    </source>
</evidence>
<dbReference type="PANTHER" id="PTHR22916">
    <property type="entry name" value="GLYCOSYLTRANSFERASE"/>
    <property type="match status" value="1"/>
</dbReference>
<dbReference type="eggNOG" id="COG1215">
    <property type="taxonomic scope" value="Bacteria"/>
</dbReference>
<accession>K9TZP5</accession>
<dbReference type="HOGENOM" id="CLU_025996_0_7_3"/>
<keyword evidence="3" id="KW-1185">Reference proteome</keyword>
<organism evidence="2 3">
    <name type="scientific">Chroococcidiopsis thermalis (strain PCC 7203)</name>
    <dbReference type="NCBI Taxonomy" id="251229"/>
    <lineage>
        <taxon>Bacteria</taxon>
        <taxon>Bacillati</taxon>
        <taxon>Cyanobacteriota</taxon>
        <taxon>Cyanophyceae</taxon>
        <taxon>Chroococcidiopsidales</taxon>
        <taxon>Chroococcidiopsidaceae</taxon>
        <taxon>Chroococcidiopsis</taxon>
    </lineage>
</organism>
<dbReference type="AlphaFoldDB" id="K9TZP5"/>